<evidence type="ECO:0000313" key="2">
    <source>
        <dbReference type="Proteomes" id="UP001060039"/>
    </source>
</evidence>
<dbReference type="CDD" id="cd00586">
    <property type="entry name" value="4HBT"/>
    <property type="match status" value="1"/>
</dbReference>
<name>A0ABY5FVV5_9MICO</name>
<dbReference type="Proteomes" id="UP001060039">
    <property type="component" value="Chromosome"/>
</dbReference>
<dbReference type="PANTHER" id="PTHR31793">
    <property type="entry name" value="4-HYDROXYBENZOYL-COA THIOESTERASE FAMILY MEMBER"/>
    <property type="match status" value="1"/>
</dbReference>
<accession>A0ABY5FVV5</accession>
<dbReference type="RefSeq" id="WP_255159052.1">
    <property type="nucleotide sequence ID" value="NZ_CP101497.1"/>
</dbReference>
<gene>
    <name evidence="1" type="ORF">NNL39_09530</name>
</gene>
<dbReference type="InterPro" id="IPR050563">
    <property type="entry name" value="4-hydroxybenzoyl-CoA_TE"/>
</dbReference>
<proteinExistence type="predicted"/>
<reference evidence="1" key="1">
    <citation type="submission" date="2022-07" db="EMBL/GenBank/DDBJ databases">
        <title>Taxonomic analysis of Microcella humidisoli nov. sp., isolated from riverside soil.</title>
        <authorList>
            <person name="Molina K.M."/>
            <person name="Kim S.B."/>
        </authorList>
    </citation>
    <scope>NUCLEOTIDE SEQUENCE</scope>
    <source>
        <strain evidence="1">MMS21-STM10</strain>
    </source>
</reference>
<evidence type="ECO:0000313" key="1">
    <source>
        <dbReference type="EMBL" id="UTT61911.1"/>
    </source>
</evidence>
<dbReference type="SUPFAM" id="SSF54637">
    <property type="entry name" value="Thioesterase/thiol ester dehydrase-isomerase"/>
    <property type="match status" value="1"/>
</dbReference>
<dbReference type="EMBL" id="CP101497">
    <property type="protein sequence ID" value="UTT61911.1"/>
    <property type="molecule type" value="Genomic_DNA"/>
</dbReference>
<sequence length="154" mass="17086">MTRLHVAIPLRWSDLDAYAHVNNARMFTLLEEARIAAFWGGGTNGAPTAVLSTGPGADSITLIAGQQIEYRAQIPFHREPLDVELWIGKLGGASLQVCYEVYSPAGHDPRTLYVRAATTIVLADRESGAPRRISDEERAVWLPFIDEPLEFRQQ</sequence>
<dbReference type="PANTHER" id="PTHR31793:SF24">
    <property type="entry name" value="LONG-CHAIN ACYL-COA THIOESTERASE FADM"/>
    <property type="match status" value="1"/>
</dbReference>
<organism evidence="1 2">
    <name type="scientific">Microcella humidisoli</name>
    <dbReference type="NCBI Taxonomy" id="2963406"/>
    <lineage>
        <taxon>Bacteria</taxon>
        <taxon>Bacillati</taxon>
        <taxon>Actinomycetota</taxon>
        <taxon>Actinomycetes</taxon>
        <taxon>Micrococcales</taxon>
        <taxon>Microbacteriaceae</taxon>
        <taxon>Microcella</taxon>
    </lineage>
</organism>
<keyword evidence="2" id="KW-1185">Reference proteome</keyword>
<dbReference type="InterPro" id="IPR029069">
    <property type="entry name" value="HotDog_dom_sf"/>
</dbReference>
<dbReference type="Gene3D" id="3.10.129.10">
    <property type="entry name" value="Hotdog Thioesterase"/>
    <property type="match status" value="1"/>
</dbReference>
<protein>
    <submittedName>
        <fullName evidence="1">Acyl-CoA thioesterase</fullName>
    </submittedName>
</protein>
<dbReference type="Pfam" id="PF13279">
    <property type="entry name" value="4HBT_2"/>
    <property type="match status" value="1"/>
</dbReference>